<dbReference type="CDD" id="cd02511">
    <property type="entry name" value="Beta4Glucosyltransferase"/>
    <property type="match status" value="1"/>
</dbReference>
<dbReference type="Proteomes" id="UP001178662">
    <property type="component" value="Chromosome"/>
</dbReference>
<keyword evidence="4" id="KW-0175">Coiled coil</keyword>
<feature type="domain" description="Glycosyltransferase 2-like" evidence="5">
    <location>
        <begin position="1"/>
        <end position="123"/>
    </location>
</feature>
<keyword evidence="6" id="KW-0808">Transferase</keyword>
<dbReference type="Pfam" id="PF00535">
    <property type="entry name" value="Glycos_transf_2"/>
    <property type="match status" value="1"/>
</dbReference>
<dbReference type="SMART" id="SM00028">
    <property type="entry name" value="TPR"/>
    <property type="match status" value="2"/>
</dbReference>
<sequence>MIVKDEERFLEGCLNSIKDVVDEIIIVDTGSVDQTKAIARKFGAYIYEFNWEDDFAAARNYGLEQATGDWILWLDADEQLDALDRYKLRDILYMDDLDLVSLHLINYYGTEVNLDESFHIAHTRLFRNHKGIQFENKIHEALNIRDPLPIPMAPIKLYHYGYMNDVAESKNKLERNLRLLENEMKQGSQNPWIPYHIATEYFRDQQYERSFEYVNKAIIQFILQGSTPPSMLYKLKYSVLLGLGSIDGAWPGIQKAVELYPDYVDLHYYKGLILYAKERYAEALESFNYCLELGETNLKHLILKGAGSFQAWYQKGRCQQKLGMLEDAATSYERAASMSLSYKDPVKALQSLRGGGEVAD</sequence>
<organism evidence="6 7">
    <name type="scientific">Candidatus Cohnella colombiensis</name>
    <dbReference type="NCBI Taxonomy" id="3121368"/>
    <lineage>
        <taxon>Bacteria</taxon>
        <taxon>Bacillati</taxon>
        <taxon>Bacillota</taxon>
        <taxon>Bacilli</taxon>
        <taxon>Bacillales</taxon>
        <taxon>Paenibacillaceae</taxon>
        <taxon>Cohnella</taxon>
    </lineage>
</organism>
<dbReference type="SUPFAM" id="SSF53448">
    <property type="entry name" value="Nucleotide-diphospho-sugar transferases"/>
    <property type="match status" value="1"/>
</dbReference>
<dbReference type="InterPro" id="IPR011990">
    <property type="entry name" value="TPR-like_helical_dom_sf"/>
</dbReference>
<dbReference type="PROSITE" id="PS50005">
    <property type="entry name" value="TPR"/>
    <property type="match status" value="1"/>
</dbReference>
<keyword evidence="1" id="KW-0677">Repeat</keyword>
<feature type="coiled-coil region" evidence="4">
    <location>
        <begin position="163"/>
        <end position="190"/>
    </location>
</feature>
<accession>A0AA95EZE8</accession>
<proteinExistence type="predicted"/>
<dbReference type="InterPro" id="IPR013105">
    <property type="entry name" value="TPR_2"/>
</dbReference>
<keyword evidence="7" id="KW-1185">Reference proteome</keyword>
<dbReference type="InterPro" id="IPR019734">
    <property type="entry name" value="TPR_rpt"/>
</dbReference>
<keyword evidence="6" id="KW-0328">Glycosyltransferase</keyword>
<evidence type="ECO:0000259" key="5">
    <source>
        <dbReference type="Pfam" id="PF00535"/>
    </source>
</evidence>
<evidence type="ECO:0000313" key="6">
    <source>
        <dbReference type="EMBL" id="WEK56325.1"/>
    </source>
</evidence>
<dbReference type="Gene3D" id="1.25.40.10">
    <property type="entry name" value="Tetratricopeptide repeat domain"/>
    <property type="match status" value="1"/>
</dbReference>
<name>A0AA95EZE8_9BACL</name>
<reference evidence="6" key="1">
    <citation type="submission" date="2023-03" db="EMBL/GenBank/DDBJ databases">
        <title>Andean soil-derived lignocellulolytic bacterial consortium as a source of novel taxa and putative plastic-active enzymes.</title>
        <authorList>
            <person name="Diaz-Garcia L."/>
            <person name="Chuvochina M."/>
            <person name="Feuerriegel G."/>
            <person name="Bunk B."/>
            <person name="Sproer C."/>
            <person name="Streit W.R."/>
            <person name="Rodriguez L.M."/>
            <person name="Overmann J."/>
            <person name="Jimenez D.J."/>
        </authorList>
    </citation>
    <scope>NUCLEOTIDE SEQUENCE</scope>
    <source>
        <strain evidence="6">MAG 2441</strain>
    </source>
</reference>
<dbReference type="AlphaFoldDB" id="A0AA95EZE8"/>
<dbReference type="EMBL" id="CP119317">
    <property type="protein sequence ID" value="WEK56325.1"/>
    <property type="molecule type" value="Genomic_DNA"/>
</dbReference>
<dbReference type="Pfam" id="PF13181">
    <property type="entry name" value="TPR_8"/>
    <property type="match status" value="1"/>
</dbReference>
<dbReference type="PANTHER" id="PTHR43630:SF2">
    <property type="entry name" value="GLYCOSYLTRANSFERASE"/>
    <property type="match status" value="1"/>
</dbReference>
<keyword evidence="2 3" id="KW-0802">TPR repeat</keyword>
<dbReference type="Pfam" id="PF07719">
    <property type="entry name" value="TPR_2"/>
    <property type="match status" value="1"/>
</dbReference>
<dbReference type="GO" id="GO:0016757">
    <property type="term" value="F:glycosyltransferase activity"/>
    <property type="evidence" value="ECO:0007669"/>
    <property type="project" value="UniProtKB-KW"/>
</dbReference>
<dbReference type="InterPro" id="IPR029044">
    <property type="entry name" value="Nucleotide-diphossugar_trans"/>
</dbReference>
<dbReference type="PANTHER" id="PTHR43630">
    <property type="entry name" value="POLY-BETA-1,6-N-ACETYL-D-GLUCOSAMINE SYNTHASE"/>
    <property type="match status" value="1"/>
</dbReference>
<evidence type="ECO:0000256" key="3">
    <source>
        <dbReference type="PROSITE-ProRule" id="PRU00339"/>
    </source>
</evidence>
<dbReference type="SUPFAM" id="SSF48452">
    <property type="entry name" value="TPR-like"/>
    <property type="match status" value="1"/>
</dbReference>
<evidence type="ECO:0000256" key="1">
    <source>
        <dbReference type="ARBA" id="ARBA00022737"/>
    </source>
</evidence>
<evidence type="ECO:0000313" key="7">
    <source>
        <dbReference type="Proteomes" id="UP001178662"/>
    </source>
</evidence>
<gene>
    <name evidence="6" type="ORF">P0Y55_07315</name>
</gene>
<evidence type="ECO:0000256" key="2">
    <source>
        <dbReference type="ARBA" id="ARBA00022803"/>
    </source>
</evidence>
<dbReference type="EC" id="2.4.-.-" evidence="6"/>
<protein>
    <submittedName>
        <fullName evidence="6">Glycosyltransferase</fullName>
        <ecNumber evidence="6">2.4.-.-</ecNumber>
    </submittedName>
</protein>
<dbReference type="InterPro" id="IPR001173">
    <property type="entry name" value="Glyco_trans_2-like"/>
</dbReference>
<evidence type="ECO:0000256" key="4">
    <source>
        <dbReference type="SAM" id="Coils"/>
    </source>
</evidence>
<feature type="repeat" description="TPR" evidence="3">
    <location>
        <begin position="264"/>
        <end position="297"/>
    </location>
</feature>
<dbReference type="Gene3D" id="3.90.550.10">
    <property type="entry name" value="Spore Coat Polysaccharide Biosynthesis Protein SpsA, Chain A"/>
    <property type="match status" value="1"/>
</dbReference>